<evidence type="ECO:0000256" key="11">
    <source>
        <dbReference type="PIRSR" id="PIRSR038084-2"/>
    </source>
</evidence>
<feature type="compositionally biased region" description="Basic and acidic residues" evidence="12">
    <location>
        <begin position="465"/>
        <end position="484"/>
    </location>
</feature>
<keyword evidence="15" id="KW-1185">Reference proteome</keyword>
<feature type="binding site" evidence="11">
    <location>
        <begin position="262"/>
        <end position="264"/>
    </location>
    <ligand>
        <name>acetyl-CoA</name>
        <dbReference type="ChEBI" id="CHEBI:57288"/>
    </ligand>
</feature>
<evidence type="ECO:0000256" key="10">
    <source>
        <dbReference type="PIRSR" id="PIRSR038084-1"/>
    </source>
</evidence>
<dbReference type="EMBL" id="AZHC01000053">
    <property type="protein sequence ID" value="OAA34446.1"/>
    <property type="molecule type" value="Genomic_DNA"/>
</dbReference>
<dbReference type="OMA" id="WTCDAND"/>
<evidence type="ECO:0000256" key="4">
    <source>
        <dbReference type="ARBA" id="ARBA00021268"/>
    </source>
</evidence>
<dbReference type="InterPro" id="IPR019467">
    <property type="entry name" value="Hat1_N"/>
</dbReference>
<dbReference type="SUPFAM" id="SSF55729">
    <property type="entry name" value="Acyl-CoA N-acyltransferases (Nat)"/>
    <property type="match status" value="1"/>
</dbReference>
<dbReference type="GO" id="GO:0042393">
    <property type="term" value="F:histone binding"/>
    <property type="evidence" value="ECO:0007669"/>
    <property type="project" value="InterPro"/>
</dbReference>
<evidence type="ECO:0000256" key="3">
    <source>
        <dbReference type="ARBA" id="ARBA00013184"/>
    </source>
</evidence>
<dbReference type="Gene3D" id="1.10.10.390">
    <property type="match status" value="1"/>
</dbReference>
<gene>
    <name evidence="14" type="ORF">NOR_08456</name>
</gene>
<dbReference type="Gene3D" id="3.90.360.10">
    <property type="entry name" value="Histone acetyl transferase 1 (HAT1), N-terminal domain"/>
    <property type="match status" value="1"/>
</dbReference>
<dbReference type="GO" id="GO:0000781">
    <property type="term" value="C:chromosome, telomeric region"/>
    <property type="evidence" value="ECO:0007669"/>
    <property type="project" value="GOC"/>
</dbReference>
<name>A0A166W874_METRR</name>
<comment type="subunit">
    <text evidence="9">Component of the HAT-B complex composed of at least HAT1 and HAT2. The HAT-B complex binds to histone H4 tail.</text>
</comment>
<dbReference type="AlphaFoldDB" id="A0A166W874"/>
<feature type="region of interest" description="Interaction with histone H4 N-terminus" evidence="11">
    <location>
        <begin position="47"/>
        <end position="49"/>
    </location>
</feature>
<dbReference type="Pfam" id="PF21184">
    <property type="entry name" value="HAT1_C_fung"/>
    <property type="match status" value="1"/>
</dbReference>
<evidence type="ECO:0000256" key="1">
    <source>
        <dbReference type="ARBA" id="ARBA00004123"/>
    </source>
</evidence>
<sequence>MAALPDLAEWLVNSNDAFNISLVSPSKSGLRLIGSFHPNFTYPIFGDEEKIFGYKDLKISLRFRANDMRPHLETTYSKKLSPPAGVEEPTDINAVLQDGSHLPKVAFVKSSDFESSSQQLGDKWTPPGTLQETINGPDGQYEVWKGSLEDPAIKQLNSRVQILVPLLIEGGSYIGQNPESDSSDIDLSDANRWTVFFLYRTQNSDEEPDKKSYVFVGYSTVYRFFYFGRPLTPPPESGDDWELPDGNFDLRKLPCRTRLSQFVILPPFQGKGNGAKLYKSIFQHYHKHDQTYEFTVENPNEAFDDLRDVCDLTFLKAIPDFVDLKLDSSVTIPKKGPVPNLIVGGERLEKIRLAAKIAPRQFHRVLEMYLMSQLPASVQPSMLFEDARPRPTQADKHLEKLWQLIVKQRLYRHNREALSQIEQAERIDRLQETLIGVELEYARILAAHERAAGHSLSPSQPNGKRKWDEAADDSVSKKARVDDA</sequence>
<protein>
    <recommendedName>
        <fullName evidence="4 9">Histone acetyltransferase type B catalytic subunit</fullName>
        <ecNumber evidence="3 9">2.3.1.48</ecNumber>
    </recommendedName>
</protein>
<dbReference type="Gene3D" id="3.40.630.30">
    <property type="match status" value="1"/>
</dbReference>
<dbReference type="GO" id="GO:0031509">
    <property type="term" value="P:subtelomeric heterochromatin formation"/>
    <property type="evidence" value="ECO:0007669"/>
    <property type="project" value="InterPro"/>
</dbReference>
<dbReference type="Pfam" id="PF10394">
    <property type="entry name" value="Hat1_N"/>
    <property type="match status" value="1"/>
</dbReference>
<evidence type="ECO:0000256" key="12">
    <source>
        <dbReference type="SAM" id="MobiDB-lite"/>
    </source>
</evidence>
<evidence type="ECO:0000256" key="5">
    <source>
        <dbReference type="ARBA" id="ARBA00022679"/>
    </source>
</evidence>
<feature type="region of interest" description="Disordered" evidence="12">
    <location>
        <begin position="451"/>
        <end position="484"/>
    </location>
</feature>
<dbReference type="STRING" id="1081105.A0A166W874"/>
<comment type="catalytic activity">
    <reaction evidence="8 9">
        <text>L-lysyl-[protein] + acetyl-CoA = N(6)-acetyl-L-lysyl-[protein] + CoA + H(+)</text>
        <dbReference type="Rhea" id="RHEA:45948"/>
        <dbReference type="Rhea" id="RHEA-COMP:9752"/>
        <dbReference type="Rhea" id="RHEA-COMP:10731"/>
        <dbReference type="ChEBI" id="CHEBI:15378"/>
        <dbReference type="ChEBI" id="CHEBI:29969"/>
        <dbReference type="ChEBI" id="CHEBI:57287"/>
        <dbReference type="ChEBI" id="CHEBI:57288"/>
        <dbReference type="ChEBI" id="CHEBI:61930"/>
        <dbReference type="EC" id="2.3.1.48"/>
    </reaction>
</comment>
<dbReference type="GO" id="GO:0004402">
    <property type="term" value="F:histone acetyltransferase activity"/>
    <property type="evidence" value="ECO:0007669"/>
    <property type="project" value="UniProtKB-UniRule"/>
</dbReference>
<feature type="binding site" evidence="11">
    <location>
        <position position="300"/>
    </location>
    <ligand>
        <name>acetyl-CoA</name>
        <dbReference type="ChEBI" id="CHEBI:57288"/>
    </ligand>
</feature>
<evidence type="ECO:0000259" key="13">
    <source>
        <dbReference type="Pfam" id="PF10394"/>
    </source>
</evidence>
<keyword evidence="7 9" id="KW-0012">Acyltransferase</keyword>
<dbReference type="InterPro" id="IPR016181">
    <property type="entry name" value="Acyl_CoA_acyltransferase"/>
</dbReference>
<evidence type="ECO:0000256" key="9">
    <source>
        <dbReference type="PIRNR" id="PIRNR038084"/>
    </source>
</evidence>
<dbReference type="GO" id="GO:0005737">
    <property type="term" value="C:cytoplasm"/>
    <property type="evidence" value="ECO:0007669"/>
    <property type="project" value="UniProtKB-SubCell"/>
</dbReference>
<dbReference type="Proteomes" id="UP000243498">
    <property type="component" value="Unassembled WGS sequence"/>
</dbReference>
<dbReference type="EC" id="2.3.1.48" evidence="3 9"/>
<comment type="function">
    <text evidence="9">Catalytic component of the histone acetylase B (HAT-B) complex. Has intrinsic substrate specificity that modifies lysine in recognition sequence GXGKXG. Involved in DNA double-strand break repair.</text>
</comment>
<dbReference type="InterPro" id="IPR017380">
    <property type="entry name" value="Hist_AcTrfase_B-typ_cat-su"/>
</dbReference>
<keyword evidence="6 9" id="KW-0539">Nucleus</keyword>
<accession>A0A166W874</accession>
<proteinExistence type="inferred from homology"/>
<dbReference type="InterPro" id="IPR037113">
    <property type="entry name" value="Hat1_N_sf"/>
</dbReference>
<feature type="active site" description="Proton donor/acceptor" evidence="10">
    <location>
        <position position="297"/>
    </location>
</feature>
<comment type="similarity">
    <text evidence="2 9">Belongs to the HAT1 family.</text>
</comment>
<comment type="caution">
    <text evidence="14">The sequence shown here is derived from an EMBL/GenBank/DDBJ whole genome shotgun (WGS) entry which is preliminary data.</text>
</comment>
<feature type="region of interest" description="Interaction with histone H4 N-terminus" evidence="11">
    <location>
        <begin position="222"/>
        <end position="224"/>
    </location>
</feature>
<reference evidence="14 15" key="1">
    <citation type="journal article" date="2016" name="Genome Biol. Evol.">
        <title>Divergent and convergent evolution of fungal pathogenicity.</title>
        <authorList>
            <person name="Shang Y."/>
            <person name="Xiao G."/>
            <person name="Zheng P."/>
            <person name="Cen K."/>
            <person name="Zhan S."/>
            <person name="Wang C."/>
        </authorList>
    </citation>
    <scope>NUCLEOTIDE SEQUENCE [LARGE SCALE GENOMIC DNA]</scope>
    <source>
        <strain evidence="14 15">RCEF 4871</strain>
    </source>
</reference>
<evidence type="ECO:0000256" key="8">
    <source>
        <dbReference type="ARBA" id="ARBA00048017"/>
    </source>
</evidence>
<keyword evidence="9" id="KW-0963">Cytoplasm</keyword>
<comment type="subcellular location">
    <subcellularLocation>
        <location evidence="9">Cytoplasm</location>
    </subcellularLocation>
    <subcellularLocation>
        <location evidence="1 9">Nucleus</location>
    </subcellularLocation>
</comment>
<keyword evidence="5 9" id="KW-0808">Transferase</keyword>
<dbReference type="InterPro" id="IPR013523">
    <property type="entry name" value="Hist_AcTrfase_HAT1_C"/>
</dbReference>
<evidence type="ECO:0000256" key="7">
    <source>
        <dbReference type="ARBA" id="ARBA00023315"/>
    </source>
</evidence>
<dbReference type="PIRSF" id="PIRSF038084">
    <property type="entry name" value="HAT-B_cat"/>
    <property type="match status" value="1"/>
</dbReference>
<feature type="domain" description="Histone acetyl transferase HAT1 N-terminal" evidence="13">
    <location>
        <begin position="10"/>
        <end position="169"/>
    </location>
</feature>
<evidence type="ECO:0000256" key="6">
    <source>
        <dbReference type="ARBA" id="ARBA00023242"/>
    </source>
</evidence>
<evidence type="ECO:0000256" key="2">
    <source>
        <dbReference type="ARBA" id="ARBA00010543"/>
    </source>
</evidence>
<evidence type="ECO:0000313" key="14">
    <source>
        <dbReference type="EMBL" id="OAA34446.1"/>
    </source>
</evidence>
<evidence type="ECO:0000313" key="15">
    <source>
        <dbReference type="Proteomes" id="UP000243498"/>
    </source>
</evidence>
<dbReference type="OrthoDB" id="10253098at2759"/>
<organism evidence="14 15">
    <name type="scientific">Metarhizium rileyi (strain RCEF 4871)</name>
    <name type="common">Nomuraea rileyi</name>
    <dbReference type="NCBI Taxonomy" id="1649241"/>
    <lineage>
        <taxon>Eukaryota</taxon>
        <taxon>Fungi</taxon>
        <taxon>Dikarya</taxon>
        <taxon>Ascomycota</taxon>
        <taxon>Pezizomycotina</taxon>
        <taxon>Sordariomycetes</taxon>
        <taxon>Hypocreomycetidae</taxon>
        <taxon>Hypocreales</taxon>
        <taxon>Clavicipitaceae</taxon>
        <taxon>Metarhizium</taxon>
    </lineage>
</organism>
<dbReference type="PANTHER" id="PTHR12046">
    <property type="entry name" value="HISTONE ACETYLTRANSFERASE TYPE B CATALYTIC SUBUNIT"/>
    <property type="match status" value="1"/>
</dbReference>
<dbReference type="GO" id="GO:0005634">
    <property type="term" value="C:nucleus"/>
    <property type="evidence" value="ECO:0007669"/>
    <property type="project" value="UniProtKB-SubCell"/>
</dbReference>